<evidence type="ECO:0000313" key="2">
    <source>
        <dbReference type="EMBL" id="PIT52503.1"/>
    </source>
</evidence>
<dbReference type="EMBL" id="MEIS01000128">
    <property type="protein sequence ID" value="PIT52503.1"/>
    <property type="molecule type" value="Genomic_DNA"/>
</dbReference>
<dbReference type="PANTHER" id="PTHR47515">
    <property type="entry name" value="LOW CALCIUM RESPONSE LOCUS PROTEIN T"/>
    <property type="match status" value="1"/>
</dbReference>
<dbReference type="Proteomes" id="UP000229434">
    <property type="component" value="Unassembled WGS sequence"/>
</dbReference>
<dbReference type="Pfam" id="PF13683">
    <property type="entry name" value="rve_3"/>
    <property type="match status" value="1"/>
</dbReference>
<dbReference type="GO" id="GO:0015074">
    <property type="term" value="P:DNA integration"/>
    <property type="evidence" value="ECO:0007669"/>
    <property type="project" value="InterPro"/>
</dbReference>
<evidence type="ECO:0000259" key="1">
    <source>
        <dbReference type="PROSITE" id="PS50994"/>
    </source>
</evidence>
<dbReference type="InterPro" id="IPR048020">
    <property type="entry name" value="Transpos_IS3"/>
</dbReference>
<dbReference type="Gene3D" id="3.30.420.10">
    <property type="entry name" value="Ribonuclease H-like superfamily/Ribonuclease H"/>
    <property type="match status" value="1"/>
</dbReference>
<dbReference type="GO" id="GO:0006313">
    <property type="term" value="P:DNA transposition"/>
    <property type="evidence" value="ECO:0007669"/>
    <property type="project" value="InterPro"/>
</dbReference>
<dbReference type="SUPFAM" id="SSF53098">
    <property type="entry name" value="Ribonuclease H-like"/>
    <property type="match status" value="1"/>
</dbReference>
<dbReference type="PROSITE" id="PS50994">
    <property type="entry name" value="INTEGRASE"/>
    <property type="match status" value="1"/>
</dbReference>
<comment type="caution">
    <text evidence="2">The sequence shown here is derived from an EMBL/GenBank/DDBJ whole genome shotgun (WGS) entry which is preliminary data.</text>
</comment>
<dbReference type="NCBIfam" id="NF033516">
    <property type="entry name" value="transpos_IS3"/>
    <property type="match status" value="1"/>
</dbReference>
<dbReference type="Gene3D" id="1.10.10.60">
    <property type="entry name" value="Homeodomain-like"/>
    <property type="match status" value="1"/>
</dbReference>
<dbReference type="GO" id="GO:0004803">
    <property type="term" value="F:transposase activity"/>
    <property type="evidence" value="ECO:0007669"/>
    <property type="project" value="InterPro"/>
</dbReference>
<dbReference type="InterPro" id="IPR009057">
    <property type="entry name" value="Homeodomain-like_sf"/>
</dbReference>
<dbReference type="SUPFAM" id="SSF46689">
    <property type="entry name" value="Homeodomain-like"/>
    <property type="match status" value="1"/>
</dbReference>
<reference evidence="2 3" key="1">
    <citation type="journal article" date="2017" name="MBio">
        <title>Type VI secretion-mediated competition in the bee gut microbiome.</title>
        <authorList>
            <person name="Steele M.I."/>
            <person name="Kwong W.K."/>
            <person name="Powell J.E."/>
            <person name="Whiteley M."/>
            <person name="Moran N.A."/>
        </authorList>
    </citation>
    <scope>NUCLEOTIDE SEQUENCE [LARGE SCALE GENOMIC DNA]</scope>
    <source>
        <strain evidence="2 3">Nev3CBA3</strain>
    </source>
</reference>
<dbReference type="InterPro" id="IPR036397">
    <property type="entry name" value="RNaseH_sf"/>
</dbReference>
<dbReference type="InterPro" id="IPR001584">
    <property type="entry name" value="Integrase_cat-core"/>
</dbReference>
<proteinExistence type="predicted"/>
<name>A0A2N9XTE0_9NEIS</name>
<sequence length="360" mass="42214">MKKMTEHQIVSILKEAEAGIPVKELCRKYGIGNSTFYKWRDKYGGMETSDIKRLKELEAENRKLKQMFAELSLKSQLQEEIIKKAIVPTQARKAWAVQLQENHSVTIAMSCAIVGLSRCTYYYQPKLPDNSVIMSVLNTITDRHLCSSFPKCFNRIRKLGYKWNHKHVYRVYCELKLNLRVKRKQRIPPRNPERLSVPSKQGECWSMDFMSDSSRNQRRFRTFNVIDDFNREALGIDIAVSLPAGRITRYLDKLAEYHGYPLKIRVDNGPEFTGNTFTNWVKSHDITIDYIQPGSPYQNGYIERFNRTYRTEVLGLYLFNNLEQARKVTEEWVTIYNTERPHEALNNMTLIEYKTLKQAA</sequence>
<protein>
    <recommendedName>
        <fullName evidence="1">Integrase catalytic domain-containing protein</fullName>
    </recommendedName>
</protein>
<organism evidence="2 3">
    <name type="scientific">Snodgrassella alvi</name>
    <dbReference type="NCBI Taxonomy" id="1196083"/>
    <lineage>
        <taxon>Bacteria</taxon>
        <taxon>Pseudomonadati</taxon>
        <taxon>Pseudomonadota</taxon>
        <taxon>Betaproteobacteria</taxon>
        <taxon>Neisseriales</taxon>
        <taxon>Neisseriaceae</taxon>
        <taxon>Snodgrassella</taxon>
    </lineage>
</organism>
<accession>A0A2N9XTE0</accession>
<dbReference type="InterPro" id="IPR012337">
    <property type="entry name" value="RNaseH-like_sf"/>
</dbReference>
<dbReference type="Pfam" id="PF01527">
    <property type="entry name" value="HTH_Tnp_1"/>
    <property type="match status" value="1"/>
</dbReference>
<feature type="domain" description="Integrase catalytic" evidence="1">
    <location>
        <begin position="194"/>
        <end position="358"/>
    </location>
</feature>
<dbReference type="AlphaFoldDB" id="A0A2N9XTE0"/>
<evidence type="ECO:0000313" key="3">
    <source>
        <dbReference type="Proteomes" id="UP000229434"/>
    </source>
</evidence>
<dbReference type="InterPro" id="IPR002514">
    <property type="entry name" value="Transposase_8"/>
</dbReference>
<dbReference type="PANTHER" id="PTHR47515:SF2">
    <property type="entry name" value="INTEGRASE CORE DOMAIN PROTEIN"/>
    <property type="match status" value="1"/>
</dbReference>
<gene>
    <name evidence="2" type="ORF">BHC49_13710</name>
</gene>
<dbReference type="RefSeq" id="WP_100138589.1">
    <property type="nucleotide sequence ID" value="NZ_MEIS01000128.1"/>
</dbReference>
<dbReference type="GO" id="GO:0003677">
    <property type="term" value="F:DNA binding"/>
    <property type="evidence" value="ECO:0007669"/>
    <property type="project" value="InterPro"/>
</dbReference>